<dbReference type="PROSITE" id="PS00068">
    <property type="entry name" value="MDH"/>
    <property type="match status" value="1"/>
</dbReference>
<protein>
    <recommendedName>
        <fullName evidence="11">Malate dehydrogenase</fullName>
        <ecNumber evidence="11">1.1.1.37</ecNumber>
    </recommendedName>
</protein>
<comment type="caution">
    <text evidence="14">The sequence shown here is derived from an EMBL/GenBank/DDBJ whole genome shotgun (WGS) entry which is preliminary data.</text>
</comment>
<dbReference type="NCBIfam" id="TIGR01772">
    <property type="entry name" value="MDH_euk_gproteo"/>
    <property type="match status" value="1"/>
</dbReference>
<dbReference type="Pfam" id="PF02866">
    <property type="entry name" value="Ldh_1_C"/>
    <property type="match status" value="1"/>
</dbReference>
<dbReference type="Proteomes" id="UP000037069">
    <property type="component" value="Unassembled WGS sequence"/>
</dbReference>
<feature type="binding site" evidence="8">
    <location>
        <position position="144"/>
    </location>
    <ligand>
        <name>substrate</name>
    </ligand>
</feature>
<feature type="binding site" evidence="9">
    <location>
        <position position="253"/>
    </location>
    <ligand>
        <name>NAD(+)</name>
        <dbReference type="ChEBI" id="CHEBI:57540"/>
    </ligand>
</feature>
<feature type="binding site" evidence="8">
    <location>
        <position position="178"/>
    </location>
    <ligand>
        <name>substrate</name>
    </ligand>
</feature>
<gene>
    <name evidence="14" type="ORF">FF38_13184</name>
</gene>
<dbReference type="Gene3D" id="3.40.50.720">
    <property type="entry name" value="NAD(P)-binding Rossmann-like Domain"/>
    <property type="match status" value="1"/>
</dbReference>
<dbReference type="Pfam" id="PF00056">
    <property type="entry name" value="Ldh_1_N"/>
    <property type="match status" value="1"/>
</dbReference>
<dbReference type="PANTHER" id="PTHR11540">
    <property type="entry name" value="MALATE AND LACTATE DEHYDROGENASE"/>
    <property type="match status" value="1"/>
</dbReference>
<feature type="binding site" evidence="8">
    <location>
        <position position="112"/>
    </location>
    <ligand>
        <name>substrate</name>
    </ligand>
</feature>
<evidence type="ECO:0000256" key="6">
    <source>
        <dbReference type="ARBA" id="ARBA00048313"/>
    </source>
</evidence>
<evidence type="ECO:0000256" key="3">
    <source>
        <dbReference type="ARBA" id="ARBA00022532"/>
    </source>
</evidence>
<evidence type="ECO:0000256" key="7">
    <source>
        <dbReference type="PIRSR" id="PIRSR000102-1"/>
    </source>
</evidence>
<evidence type="ECO:0000256" key="8">
    <source>
        <dbReference type="PIRSR" id="PIRSR000102-2"/>
    </source>
</evidence>
<dbReference type="InterPro" id="IPR001252">
    <property type="entry name" value="Malate_DH_AS"/>
</dbReference>
<dbReference type="SUPFAM" id="SSF51735">
    <property type="entry name" value="NAD(P)-binding Rossmann-fold domains"/>
    <property type="match status" value="1"/>
</dbReference>
<feature type="binding site" evidence="9">
    <location>
        <begin position="32"/>
        <end position="38"/>
    </location>
    <ligand>
        <name>NAD(+)</name>
        <dbReference type="ChEBI" id="CHEBI:57540"/>
    </ligand>
</feature>
<dbReference type="FunFam" id="3.40.50.720:FF:000268">
    <property type="entry name" value="Malate dehydrogenase"/>
    <property type="match status" value="1"/>
</dbReference>
<dbReference type="OrthoDB" id="755699at2759"/>
<dbReference type="InterPro" id="IPR010097">
    <property type="entry name" value="Malate_DH_type1"/>
</dbReference>
<dbReference type="EMBL" id="JRES01000296">
    <property type="protein sequence ID" value="KNC32652.1"/>
    <property type="molecule type" value="Genomic_DNA"/>
</dbReference>
<dbReference type="InterPro" id="IPR015955">
    <property type="entry name" value="Lactate_DH/Glyco_Ohase_4_C"/>
</dbReference>
<keyword evidence="3 11" id="KW-0816">Tricarboxylic acid cycle</keyword>
<feature type="binding site" evidence="8">
    <location>
        <position position="105"/>
    </location>
    <ligand>
        <name>substrate</name>
    </ligand>
</feature>
<dbReference type="AlphaFoldDB" id="A0A0L0CKA7"/>
<name>A0A0L0CKA7_LUCCU</name>
<keyword evidence="5 9" id="KW-0520">NAD</keyword>
<dbReference type="STRING" id="7375.A0A0L0CKA7"/>
<sequence>MLRQLSKVLSRNTNTRFISSTSSCFSRVTVIGSAGGIGQALAMLIKADRLVSDLVLMDIKNTDGIAADVSHIDTFSGVKAFTGADKLEQSLECSNLVVVAAGVARTDKTTTRAALFDANKDLIYKITSLKAKICPEAILAIITNPVNALVPLAAETLKLLNAYDPKKLFGVTKLDTMRARTFIGEHLLVDPAKVKVNVIGGHSSNTIIPLISTATPKVQGDCEELSVIYERIRCAGAAVVKAKGGKESAQLSMAYVAATFCNSLLKAMEGKSGVVDVAYVESKVMPEVKFFSSNVELSKEGIKGFEALPAMSNYEKDLLKKALPELKDSIEQGIKYAQSKKGQK</sequence>
<keyword evidence="4 10" id="KW-0560">Oxidoreductase</keyword>
<evidence type="ECO:0000256" key="10">
    <source>
        <dbReference type="RuleBase" id="RU003369"/>
    </source>
</evidence>
<evidence type="ECO:0000256" key="4">
    <source>
        <dbReference type="ARBA" id="ARBA00023002"/>
    </source>
</evidence>
<evidence type="ECO:0000259" key="13">
    <source>
        <dbReference type="Pfam" id="PF02866"/>
    </source>
</evidence>
<organism evidence="14 15">
    <name type="scientific">Lucilia cuprina</name>
    <name type="common">Green bottle fly</name>
    <name type="synonym">Australian sheep blowfly</name>
    <dbReference type="NCBI Taxonomy" id="7375"/>
    <lineage>
        <taxon>Eukaryota</taxon>
        <taxon>Metazoa</taxon>
        <taxon>Ecdysozoa</taxon>
        <taxon>Arthropoda</taxon>
        <taxon>Hexapoda</taxon>
        <taxon>Insecta</taxon>
        <taxon>Pterygota</taxon>
        <taxon>Neoptera</taxon>
        <taxon>Endopterygota</taxon>
        <taxon>Diptera</taxon>
        <taxon>Brachycera</taxon>
        <taxon>Muscomorpha</taxon>
        <taxon>Oestroidea</taxon>
        <taxon>Calliphoridae</taxon>
        <taxon>Luciliinae</taxon>
        <taxon>Lucilia</taxon>
    </lineage>
</organism>
<evidence type="ECO:0000313" key="15">
    <source>
        <dbReference type="Proteomes" id="UP000037069"/>
    </source>
</evidence>
<feature type="binding site" evidence="9">
    <location>
        <position position="58"/>
    </location>
    <ligand>
        <name>NAD(+)</name>
        <dbReference type="ChEBI" id="CHEBI:57540"/>
    </ligand>
</feature>
<dbReference type="GO" id="GO:0006108">
    <property type="term" value="P:malate metabolic process"/>
    <property type="evidence" value="ECO:0007669"/>
    <property type="project" value="InterPro"/>
</dbReference>
<dbReference type="InterPro" id="IPR022383">
    <property type="entry name" value="Lactate/malate_DH_C"/>
</dbReference>
<evidence type="ECO:0000256" key="11">
    <source>
        <dbReference type="RuleBase" id="RU003405"/>
    </source>
</evidence>
<comment type="similarity">
    <text evidence="1">Belongs to the LDH/MDH superfamily. MDH type 1 family.</text>
</comment>
<feature type="domain" description="Lactate/malate dehydrogenase N-terminal" evidence="12">
    <location>
        <begin position="27"/>
        <end position="170"/>
    </location>
</feature>
<dbReference type="GO" id="GO:0005739">
    <property type="term" value="C:mitochondrion"/>
    <property type="evidence" value="ECO:0007669"/>
    <property type="project" value="TreeGrafter"/>
</dbReference>
<dbReference type="SUPFAM" id="SSF56327">
    <property type="entry name" value="LDH C-terminal domain-like"/>
    <property type="match status" value="1"/>
</dbReference>
<dbReference type="FunFam" id="3.90.110.10:FF:000001">
    <property type="entry name" value="Malate dehydrogenase"/>
    <property type="match status" value="1"/>
</dbReference>
<reference evidence="14 15" key="1">
    <citation type="journal article" date="2015" name="Nat. Commun.">
        <title>Lucilia cuprina genome unlocks parasitic fly biology to underpin future interventions.</title>
        <authorList>
            <person name="Anstead C.A."/>
            <person name="Korhonen P.K."/>
            <person name="Young N.D."/>
            <person name="Hall R.S."/>
            <person name="Jex A.R."/>
            <person name="Murali S.C."/>
            <person name="Hughes D.S."/>
            <person name="Lee S.F."/>
            <person name="Perry T."/>
            <person name="Stroehlein A.J."/>
            <person name="Ansell B.R."/>
            <person name="Breugelmans B."/>
            <person name="Hofmann A."/>
            <person name="Qu J."/>
            <person name="Dugan S."/>
            <person name="Lee S.L."/>
            <person name="Chao H."/>
            <person name="Dinh H."/>
            <person name="Han Y."/>
            <person name="Doddapaneni H.V."/>
            <person name="Worley K.C."/>
            <person name="Muzny D.M."/>
            <person name="Ioannidis P."/>
            <person name="Waterhouse R.M."/>
            <person name="Zdobnov E.M."/>
            <person name="James P.J."/>
            <person name="Bagnall N.H."/>
            <person name="Kotze A.C."/>
            <person name="Gibbs R.A."/>
            <person name="Richards S."/>
            <person name="Batterham P."/>
            <person name="Gasser R.B."/>
        </authorList>
    </citation>
    <scope>NUCLEOTIDE SEQUENCE [LARGE SCALE GENOMIC DNA]</scope>
    <source>
        <strain evidence="14 15">LS</strain>
        <tissue evidence="14">Full body</tissue>
    </source>
</reference>
<dbReference type="InterPro" id="IPR036291">
    <property type="entry name" value="NAD(P)-bd_dom_sf"/>
</dbReference>
<evidence type="ECO:0000256" key="9">
    <source>
        <dbReference type="PIRSR" id="PIRSR000102-3"/>
    </source>
</evidence>
<dbReference type="PANTHER" id="PTHR11540:SF16">
    <property type="entry name" value="MALATE DEHYDROGENASE, MITOCHONDRIAL"/>
    <property type="match status" value="1"/>
</dbReference>
<feature type="binding site" evidence="9">
    <location>
        <position position="119"/>
    </location>
    <ligand>
        <name>NAD(+)</name>
        <dbReference type="ChEBI" id="CHEBI:57540"/>
    </ligand>
</feature>
<feature type="binding site" evidence="9">
    <location>
        <begin position="142"/>
        <end position="144"/>
    </location>
    <ligand>
        <name>NAD(+)</name>
        <dbReference type="ChEBI" id="CHEBI:57540"/>
    </ligand>
</feature>
<dbReference type="InterPro" id="IPR001557">
    <property type="entry name" value="L-lactate/malate_DH"/>
</dbReference>
<dbReference type="Gene3D" id="3.90.110.10">
    <property type="entry name" value="Lactate dehydrogenase/glycoside hydrolase, family 4, C-terminal"/>
    <property type="match status" value="1"/>
</dbReference>
<feature type="domain" description="Lactate/malate dehydrogenase C-terminal" evidence="13">
    <location>
        <begin position="172"/>
        <end position="335"/>
    </location>
</feature>
<evidence type="ECO:0000256" key="2">
    <source>
        <dbReference type="ARBA" id="ARBA00011738"/>
    </source>
</evidence>
<keyword evidence="15" id="KW-1185">Reference proteome</keyword>
<accession>A0A0L0CKA7</accession>
<dbReference type="InterPro" id="IPR001236">
    <property type="entry name" value="Lactate/malate_DH_N"/>
</dbReference>
<comment type="subunit">
    <text evidence="2">Homodimer.</text>
</comment>
<proteinExistence type="inferred from homology"/>
<dbReference type="GO" id="GO:0006099">
    <property type="term" value="P:tricarboxylic acid cycle"/>
    <property type="evidence" value="ECO:0007669"/>
    <property type="project" value="UniProtKB-KW"/>
</dbReference>
<dbReference type="GO" id="GO:0030060">
    <property type="term" value="F:L-malate dehydrogenase (NAD+) activity"/>
    <property type="evidence" value="ECO:0007669"/>
    <property type="project" value="UniProtKB-EC"/>
</dbReference>
<evidence type="ECO:0000256" key="5">
    <source>
        <dbReference type="ARBA" id="ARBA00023027"/>
    </source>
</evidence>
<evidence type="ECO:0000259" key="12">
    <source>
        <dbReference type="Pfam" id="PF00056"/>
    </source>
</evidence>
<comment type="catalytic activity">
    <reaction evidence="6 11">
        <text>(S)-malate + NAD(+) = oxaloacetate + NADH + H(+)</text>
        <dbReference type="Rhea" id="RHEA:21432"/>
        <dbReference type="ChEBI" id="CHEBI:15378"/>
        <dbReference type="ChEBI" id="CHEBI:15589"/>
        <dbReference type="ChEBI" id="CHEBI:16452"/>
        <dbReference type="ChEBI" id="CHEBI:57540"/>
        <dbReference type="ChEBI" id="CHEBI:57945"/>
        <dbReference type="EC" id="1.1.1.37"/>
    </reaction>
</comment>
<evidence type="ECO:0000313" key="14">
    <source>
        <dbReference type="EMBL" id="KNC32652.1"/>
    </source>
</evidence>
<evidence type="ECO:0000256" key="1">
    <source>
        <dbReference type="ARBA" id="ARBA00008824"/>
    </source>
</evidence>
<dbReference type="EC" id="1.1.1.37" evidence="11"/>
<dbReference type="PIRSF" id="PIRSF000102">
    <property type="entry name" value="Lac_mal_DH"/>
    <property type="match status" value="1"/>
</dbReference>
<feature type="active site" description="Proton acceptor" evidence="7">
    <location>
        <position position="202"/>
    </location>
</feature>